<proteinExistence type="inferred from homology"/>
<dbReference type="PANTHER" id="PTHR43776:SF4">
    <property type="entry name" value="PUTRESCINE EXPORT SYSTEM ATP-BINDING PROTEIN SAPF"/>
    <property type="match status" value="1"/>
</dbReference>
<reference evidence="10 11" key="1">
    <citation type="submission" date="2019-05" db="EMBL/GenBank/DDBJ databases">
        <title>Genome sequences of Thalassotalea litorea 1K03283.</title>
        <authorList>
            <person name="Zhang D."/>
        </authorList>
    </citation>
    <scope>NUCLEOTIDE SEQUENCE [LARGE SCALE GENOMIC DNA]</scope>
    <source>
        <strain evidence="10 11">MCCC 1K03283</strain>
    </source>
</reference>
<name>A0A5R9IH27_9GAMM</name>
<evidence type="ECO:0000259" key="9">
    <source>
        <dbReference type="PROSITE" id="PS50893"/>
    </source>
</evidence>
<dbReference type="Gene3D" id="3.40.50.300">
    <property type="entry name" value="P-loop containing nucleotide triphosphate hydrolases"/>
    <property type="match status" value="1"/>
</dbReference>
<dbReference type="GO" id="GO:0016887">
    <property type="term" value="F:ATP hydrolysis activity"/>
    <property type="evidence" value="ECO:0007669"/>
    <property type="project" value="InterPro"/>
</dbReference>
<protein>
    <submittedName>
        <fullName evidence="10">ATP-binding cassette domain-containing protein</fullName>
    </submittedName>
</protein>
<evidence type="ECO:0000256" key="3">
    <source>
        <dbReference type="ARBA" id="ARBA00022448"/>
    </source>
</evidence>
<keyword evidence="11" id="KW-1185">Reference proteome</keyword>
<dbReference type="GO" id="GO:0055085">
    <property type="term" value="P:transmembrane transport"/>
    <property type="evidence" value="ECO:0007669"/>
    <property type="project" value="UniProtKB-ARBA"/>
</dbReference>
<evidence type="ECO:0000313" key="11">
    <source>
        <dbReference type="Proteomes" id="UP000307790"/>
    </source>
</evidence>
<dbReference type="AlphaFoldDB" id="A0A5R9IH27"/>
<dbReference type="PROSITE" id="PS00211">
    <property type="entry name" value="ABC_TRANSPORTER_1"/>
    <property type="match status" value="1"/>
</dbReference>
<feature type="domain" description="ABC transporter" evidence="9">
    <location>
        <begin position="5"/>
        <end position="250"/>
    </location>
</feature>
<dbReference type="InterPro" id="IPR027417">
    <property type="entry name" value="P-loop_NTPase"/>
</dbReference>
<comment type="similarity">
    <text evidence="2">Belongs to the ABC transporter superfamily.</text>
</comment>
<dbReference type="CDD" id="cd03257">
    <property type="entry name" value="ABC_NikE_OppD_transporters"/>
    <property type="match status" value="1"/>
</dbReference>
<dbReference type="OrthoDB" id="9784450at2"/>
<dbReference type="InterPro" id="IPR003593">
    <property type="entry name" value="AAA+_ATPase"/>
</dbReference>
<keyword evidence="7 10" id="KW-0067">ATP-binding</keyword>
<dbReference type="GO" id="GO:0005886">
    <property type="term" value="C:plasma membrane"/>
    <property type="evidence" value="ECO:0007669"/>
    <property type="project" value="UniProtKB-SubCell"/>
</dbReference>
<dbReference type="InterPro" id="IPR050319">
    <property type="entry name" value="ABC_transp_ATP-bind"/>
</dbReference>
<dbReference type="SMART" id="SM00382">
    <property type="entry name" value="AAA"/>
    <property type="match status" value="1"/>
</dbReference>
<evidence type="ECO:0000256" key="4">
    <source>
        <dbReference type="ARBA" id="ARBA00022475"/>
    </source>
</evidence>
<keyword evidence="8" id="KW-0472">Membrane</keyword>
<evidence type="ECO:0000313" key="10">
    <source>
        <dbReference type="EMBL" id="TLU64840.1"/>
    </source>
</evidence>
<dbReference type="PANTHER" id="PTHR43776">
    <property type="entry name" value="TRANSPORT ATP-BINDING PROTEIN"/>
    <property type="match status" value="1"/>
</dbReference>
<keyword evidence="6" id="KW-0547">Nucleotide-binding</keyword>
<dbReference type="SUPFAM" id="SSF52540">
    <property type="entry name" value="P-loop containing nucleoside triphosphate hydrolases"/>
    <property type="match status" value="1"/>
</dbReference>
<dbReference type="InterPro" id="IPR017871">
    <property type="entry name" value="ABC_transporter-like_CS"/>
</dbReference>
<accession>A0A5R9IH27</accession>
<evidence type="ECO:0000256" key="8">
    <source>
        <dbReference type="ARBA" id="ARBA00023136"/>
    </source>
</evidence>
<dbReference type="PROSITE" id="PS50893">
    <property type="entry name" value="ABC_TRANSPORTER_2"/>
    <property type="match status" value="1"/>
</dbReference>
<dbReference type="Pfam" id="PF00005">
    <property type="entry name" value="ABC_tran"/>
    <property type="match status" value="1"/>
</dbReference>
<gene>
    <name evidence="10" type="ORF">FE810_10295</name>
</gene>
<evidence type="ECO:0000256" key="6">
    <source>
        <dbReference type="ARBA" id="ARBA00022741"/>
    </source>
</evidence>
<evidence type="ECO:0000256" key="5">
    <source>
        <dbReference type="ARBA" id="ARBA00022519"/>
    </source>
</evidence>
<dbReference type="EMBL" id="VCBC01000009">
    <property type="protein sequence ID" value="TLU64840.1"/>
    <property type="molecule type" value="Genomic_DNA"/>
</dbReference>
<dbReference type="InterPro" id="IPR003439">
    <property type="entry name" value="ABC_transporter-like_ATP-bd"/>
</dbReference>
<organism evidence="10 11">
    <name type="scientific">Thalassotalea litorea</name>
    <dbReference type="NCBI Taxonomy" id="2020715"/>
    <lineage>
        <taxon>Bacteria</taxon>
        <taxon>Pseudomonadati</taxon>
        <taxon>Pseudomonadota</taxon>
        <taxon>Gammaproteobacteria</taxon>
        <taxon>Alteromonadales</taxon>
        <taxon>Colwelliaceae</taxon>
        <taxon>Thalassotalea</taxon>
    </lineage>
</organism>
<keyword evidence="4" id="KW-1003">Cell membrane</keyword>
<evidence type="ECO:0000256" key="7">
    <source>
        <dbReference type="ARBA" id="ARBA00022840"/>
    </source>
</evidence>
<evidence type="ECO:0000256" key="1">
    <source>
        <dbReference type="ARBA" id="ARBA00004417"/>
    </source>
</evidence>
<sequence length="259" mass="29259">MASLIEVNDLSKRYKVNSGWWKKEYKTVLKPLSFKLESKQTMAVVGGIGSGKSVLAKLLVGAARPTTGEIILNGQHLQTGNFKQRCQHVRMIFQDAGNTLNPSLTIKQQLEEPLLLNTRLNPQQRTLLIRQTLQKVGMLADHMHFYPHMFSGGQKQRISLARAIILEPQLVILDEALAALDLSLRAQMINLLLDLQQQMGLAYLLISHDLDIVEHFSDKMIVLRDGEVVETGTTEQVLKDPKDKYTKKLIMSQRKRPAI</sequence>
<dbReference type="GO" id="GO:0005524">
    <property type="term" value="F:ATP binding"/>
    <property type="evidence" value="ECO:0007669"/>
    <property type="project" value="UniProtKB-KW"/>
</dbReference>
<comment type="subcellular location">
    <subcellularLocation>
        <location evidence="1">Cell inner membrane</location>
        <topology evidence="1">Peripheral membrane protein</topology>
    </subcellularLocation>
</comment>
<dbReference type="Proteomes" id="UP000307790">
    <property type="component" value="Unassembled WGS sequence"/>
</dbReference>
<comment type="caution">
    <text evidence="10">The sequence shown here is derived from an EMBL/GenBank/DDBJ whole genome shotgun (WGS) entry which is preliminary data.</text>
</comment>
<evidence type="ECO:0000256" key="2">
    <source>
        <dbReference type="ARBA" id="ARBA00005417"/>
    </source>
</evidence>
<keyword evidence="3" id="KW-0813">Transport</keyword>
<dbReference type="RefSeq" id="WP_138319976.1">
    <property type="nucleotide sequence ID" value="NZ_VCBC01000009.1"/>
</dbReference>
<keyword evidence="5" id="KW-0997">Cell inner membrane</keyword>